<evidence type="ECO:0000256" key="1">
    <source>
        <dbReference type="SAM" id="Coils"/>
    </source>
</evidence>
<dbReference type="SMART" id="SM00353">
    <property type="entry name" value="HLH"/>
    <property type="match status" value="1"/>
</dbReference>
<feature type="domain" description="BHLH" evidence="3">
    <location>
        <begin position="221"/>
        <end position="270"/>
    </location>
</feature>
<keyword evidence="5" id="KW-1185">Reference proteome</keyword>
<evidence type="ECO:0000313" key="5">
    <source>
        <dbReference type="Proteomes" id="UP001146120"/>
    </source>
</evidence>
<dbReference type="InterPro" id="IPR036638">
    <property type="entry name" value="HLH_DNA-bd_sf"/>
</dbReference>
<dbReference type="Proteomes" id="UP001146120">
    <property type="component" value="Unassembled WGS sequence"/>
</dbReference>
<evidence type="ECO:0000313" key="4">
    <source>
        <dbReference type="EMBL" id="DAZ99575.1"/>
    </source>
</evidence>
<evidence type="ECO:0000259" key="3">
    <source>
        <dbReference type="PROSITE" id="PS50888"/>
    </source>
</evidence>
<name>A0AAV2YX70_9STRA</name>
<proteinExistence type="predicted"/>
<accession>A0AAV2YX70</accession>
<evidence type="ECO:0000256" key="2">
    <source>
        <dbReference type="SAM" id="MobiDB-lite"/>
    </source>
</evidence>
<gene>
    <name evidence="4" type="ORF">N0F65_001403</name>
</gene>
<feature type="region of interest" description="Disordered" evidence="2">
    <location>
        <begin position="372"/>
        <end position="392"/>
    </location>
</feature>
<protein>
    <recommendedName>
        <fullName evidence="3">BHLH domain-containing protein</fullName>
    </recommendedName>
</protein>
<sequence length="430" mass="44781">MDFDDDMSGLQIEDLGEYFLQSEIGDSWKGFSLGYMEEEKSPQAGSVARDAGTAQAAAAPVVAPAMMAASTAAMAPTAAVATATATPTATATATMPFFSSPMMSGLGALLKNENGMDLMAALGKPEELSLPPAPLPFQNPVTSNAMSLGDYSVKPTTSEPMARTPLSIVPDAPVVQPAPQTTSRSRSSTPPSTGSAKRPFEMMEACSSDSCATIAPPEEDDRGFRKKSREKMRRQEVNVKFDELIDLLGLSNRVRKSAVLQEAVGAIKALKRERDELRRDRDRLQQEVSKLATCLQYTHLGSVAAANAVAMSQVPHPLAHHPLTQMTATNATATTHRHPLHVPCAPGGSCFPIGSTFGTLASSTQALLGASVPGAVGSSSSSSSSSATTTTSGTCVIAPKVDKPLAPAPPALSALAGEQSGPVTTHWSTK</sequence>
<dbReference type="PROSITE" id="PS50888">
    <property type="entry name" value="BHLH"/>
    <property type="match status" value="1"/>
</dbReference>
<reference evidence="4" key="2">
    <citation type="journal article" date="2023" name="Microbiol Resour">
        <title>Decontamination and Annotation of the Draft Genome Sequence of the Oomycete Lagenidium giganteum ARSEF 373.</title>
        <authorList>
            <person name="Morgan W.R."/>
            <person name="Tartar A."/>
        </authorList>
    </citation>
    <scope>NUCLEOTIDE SEQUENCE</scope>
    <source>
        <strain evidence="4">ARSEF 373</strain>
    </source>
</reference>
<dbReference type="EMBL" id="DAKRPA010000080">
    <property type="protein sequence ID" value="DAZ99575.1"/>
    <property type="molecule type" value="Genomic_DNA"/>
</dbReference>
<keyword evidence="1" id="KW-0175">Coiled coil</keyword>
<feature type="region of interest" description="Disordered" evidence="2">
    <location>
        <begin position="155"/>
        <end position="229"/>
    </location>
</feature>
<comment type="caution">
    <text evidence="4">The sequence shown here is derived from an EMBL/GenBank/DDBJ whole genome shotgun (WGS) entry which is preliminary data.</text>
</comment>
<reference evidence="4" key="1">
    <citation type="submission" date="2022-11" db="EMBL/GenBank/DDBJ databases">
        <authorList>
            <person name="Morgan W.R."/>
            <person name="Tartar A."/>
        </authorList>
    </citation>
    <scope>NUCLEOTIDE SEQUENCE</scope>
    <source>
        <strain evidence="4">ARSEF 373</strain>
    </source>
</reference>
<dbReference type="SUPFAM" id="SSF47459">
    <property type="entry name" value="HLH, helix-loop-helix DNA-binding domain"/>
    <property type="match status" value="1"/>
</dbReference>
<dbReference type="AlphaFoldDB" id="A0AAV2YX70"/>
<organism evidence="4 5">
    <name type="scientific">Lagenidium giganteum</name>
    <dbReference type="NCBI Taxonomy" id="4803"/>
    <lineage>
        <taxon>Eukaryota</taxon>
        <taxon>Sar</taxon>
        <taxon>Stramenopiles</taxon>
        <taxon>Oomycota</taxon>
        <taxon>Peronosporomycetes</taxon>
        <taxon>Pythiales</taxon>
        <taxon>Pythiaceae</taxon>
    </lineage>
</organism>
<feature type="coiled-coil region" evidence="1">
    <location>
        <begin position="260"/>
        <end position="294"/>
    </location>
</feature>
<dbReference type="Gene3D" id="4.10.280.10">
    <property type="entry name" value="Helix-loop-helix DNA-binding domain"/>
    <property type="match status" value="1"/>
</dbReference>
<feature type="compositionally biased region" description="Low complexity" evidence="2">
    <location>
        <begin position="169"/>
        <end position="193"/>
    </location>
</feature>
<feature type="compositionally biased region" description="Polar residues" evidence="2">
    <location>
        <begin position="421"/>
        <end position="430"/>
    </location>
</feature>
<dbReference type="InterPro" id="IPR011598">
    <property type="entry name" value="bHLH_dom"/>
</dbReference>
<feature type="region of interest" description="Disordered" evidence="2">
    <location>
        <begin position="406"/>
        <end position="430"/>
    </location>
</feature>
<dbReference type="GO" id="GO:0046983">
    <property type="term" value="F:protein dimerization activity"/>
    <property type="evidence" value="ECO:0007669"/>
    <property type="project" value="InterPro"/>
</dbReference>
<dbReference type="Pfam" id="PF00010">
    <property type="entry name" value="HLH"/>
    <property type="match status" value="1"/>
</dbReference>